<feature type="transmembrane region" description="Helical" evidence="2">
    <location>
        <begin position="718"/>
        <end position="742"/>
    </location>
</feature>
<keyword evidence="5" id="KW-1185">Reference proteome</keyword>
<dbReference type="Gene3D" id="2.130.10.10">
    <property type="entry name" value="YVTN repeat-like/Quinoprotein amine dehydrogenase"/>
    <property type="match status" value="2"/>
</dbReference>
<dbReference type="EMBL" id="CABWLR010000002">
    <property type="protein sequence ID" value="VXB22031.1"/>
    <property type="molecule type" value="Genomic_DNA"/>
</dbReference>
<dbReference type="InterPro" id="IPR000792">
    <property type="entry name" value="Tscrpt_reg_LuxR_C"/>
</dbReference>
<dbReference type="InterPro" id="IPR016032">
    <property type="entry name" value="Sig_transdc_resp-reg_C-effctor"/>
</dbReference>
<feature type="domain" description="HTH luxR-type" evidence="3">
    <location>
        <begin position="858"/>
        <end position="915"/>
    </location>
</feature>
<dbReference type="GO" id="GO:0003677">
    <property type="term" value="F:DNA binding"/>
    <property type="evidence" value="ECO:0007669"/>
    <property type="project" value="InterPro"/>
</dbReference>
<dbReference type="SUPFAM" id="SSF46894">
    <property type="entry name" value="C-terminal effector domain of the bipartite response regulators"/>
    <property type="match status" value="1"/>
</dbReference>
<keyword evidence="2" id="KW-0812">Transmembrane</keyword>
<dbReference type="InterPro" id="IPR015943">
    <property type="entry name" value="WD40/YVTN_repeat-like_dom_sf"/>
</dbReference>
<dbReference type="GO" id="GO:0006355">
    <property type="term" value="P:regulation of DNA-templated transcription"/>
    <property type="evidence" value="ECO:0007669"/>
    <property type="project" value="InterPro"/>
</dbReference>
<dbReference type="InterPro" id="IPR013783">
    <property type="entry name" value="Ig-like_fold"/>
</dbReference>
<keyword evidence="1" id="KW-0175">Coiled coil</keyword>
<organism evidence="4 5">
    <name type="scientific">Maribacter litoralis</name>
    <dbReference type="NCBI Taxonomy" id="2059726"/>
    <lineage>
        <taxon>Bacteria</taxon>
        <taxon>Pseudomonadati</taxon>
        <taxon>Bacteroidota</taxon>
        <taxon>Flavobacteriia</taxon>
        <taxon>Flavobacteriales</taxon>
        <taxon>Flavobacteriaceae</taxon>
        <taxon>Maribacter</taxon>
    </lineage>
</organism>
<proteinExistence type="predicted"/>
<dbReference type="AlphaFoldDB" id="A0A653NWZ0"/>
<name>A0A653NWZ0_9FLAO</name>
<dbReference type="RefSeq" id="WP_236564428.1">
    <property type="nucleotide sequence ID" value="NZ_LR733271.1"/>
</dbReference>
<keyword evidence="2" id="KW-0472">Membrane</keyword>
<dbReference type="InterPro" id="IPR036388">
    <property type="entry name" value="WH-like_DNA-bd_sf"/>
</dbReference>
<evidence type="ECO:0000313" key="5">
    <source>
        <dbReference type="Proteomes" id="UP000430202"/>
    </source>
</evidence>
<keyword evidence="2" id="KW-1133">Transmembrane helix</keyword>
<evidence type="ECO:0000259" key="3">
    <source>
        <dbReference type="SMART" id="SM00421"/>
    </source>
</evidence>
<dbReference type="Proteomes" id="UP000430202">
    <property type="component" value="Unassembled WGS sequence"/>
</dbReference>
<protein>
    <submittedName>
        <fullName evidence="4">Regulatory protein, luxR family</fullName>
    </submittedName>
</protein>
<dbReference type="Gene3D" id="1.10.10.10">
    <property type="entry name" value="Winged helix-like DNA-binding domain superfamily/Winged helix DNA-binding domain"/>
    <property type="match status" value="1"/>
</dbReference>
<gene>
    <name evidence="4" type="ORF">MARI151_20059</name>
</gene>
<dbReference type="Pfam" id="PF00196">
    <property type="entry name" value="GerE"/>
    <property type="match status" value="1"/>
</dbReference>
<feature type="coiled-coil region" evidence="1">
    <location>
        <begin position="744"/>
        <end position="791"/>
    </location>
</feature>
<dbReference type="SMART" id="SM00421">
    <property type="entry name" value="HTH_LUXR"/>
    <property type="match status" value="1"/>
</dbReference>
<sequence>MKTALLLIITLCMLPFWSIGQNLSPPIRNYSSYEYNAASKNWGLSIDENGELYVANNNGLLHFNGESWTLNKLPNKTIIRSVTYDKGKIFTGSYEEFGFWKMNPYGSLEYTSLTHLITEHEFTNEEFWQIIPLDDQIIFRSFSTVYVYKNEKITVLDAPFVVTNIAKHENKIIVAGEQKRLYWIEDNKLIPLESQDILEGKTIVDMVSFRDHLLIGTKLNGCFLLIDGQVELLDDSINNELKEHQLNKVLSVDQNTVAFGTIKNGIYTYNFKHNTFQNLNKSLGLQNNTVLAMLQFKDQLWLGLDNGIDKIQLKNPITYYTDHSGVLGTVYDLVDYNNELYLGSNTGIYYFEDDQLQFVPGSQGHVWDLEIIDGDLFCGHNTGTFILKNGILNKVSDISGGYQIAKVPETQSSYIQGTYTGLANYKKDKNGNWTSNRVTGIDFPVKQLCFENATTVWAAHPYKGLFKIKMNDSHTKVLTITEIESGTIPNTYNIKLYNIKNQIILSSEGKWFKYDPITDVISEFEEFKDYVNMNLVNYNDTSYWFFDNDNQKKLIHTDLANNQFTLDDALLRKRLAIETETIVNYNDSIYYFTLTDGFGKLNLNKFENELKNVELPTPRLSSFKVEDNENYLLNTDSFEIPFNKSKSLLVNVSAGSFKQYTFFYELKGPIDQSNYLNNGTINLQNLPFGDYTLKIHTVSIGNELSVPKTIEFKILRPWYFSNWSLLGYLLLFIASIILVRWYNKQKLAKKHNLLKIKMQREQDERLAQIEKEKLEKEIKRKQTELARTTMSVAKKNELIIELKDLIALNQDAFTNKQRFRSLSKKLDSSMNEDQDWKHFEVSFKELHEDFFENLLKKYPKLTPKDLRLCAYLKMNHTTKEIAPLMGISVRGVEIHRYRLRKKLNIDSSQNLSNYLIKFK</sequence>
<accession>A0A653NWZ0</accession>
<reference evidence="4 5" key="1">
    <citation type="submission" date="2019-10" db="EMBL/GenBank/DDBJ databases">
        <authorList>
            <person name="Karimi E."/>
        </authorList>
    </citation>
    <scope>NUCLEOTIDE SEQUENCE [LARGE SCALE GENOMIC DNA]</scope>
    <source>
        <strain evidence="4">Maribacter sp. 151</strain>
    </source>
</reference>
<evidence type="ECO:0000313" key="4">
    <source>
        <dbReference type="EMBL" id="VXB22031.1"/>
    </source>
</evidence>
<dbReference type="Gene3D" id="2.60.40.10">
    <property type="entry name" value="Immunoglobulins"/>
    <property type="match status" value="1"/>
</dbReference>
<evidence type="ECO:0000256" key="2">
    <source>
        <dbReference type="SAM" id="Phobius"/>
    </source>
</evidence>
<evidence type="ECO:0000256" key="1">
    <source>
        <dbReference type="SAM" id="Coils"/>
    </source>
</evidence>